<dbReference type="PROSITE" id="PS51353">
    <property type="entry name" value="ARSC"/>
    <property type="match status" value="1"/>
</dbReference>
<dbReference type="PROSITE" id="PS51354">
    <property type="entry name" value="GLUTAREDOXIN_2"/>
    <property type="match status" value="1"/>
</dbReference>
<evidence type="ECO:0000313" key="2">
    <source>
        <dbReference type="EMBL" id="BAD39612.1"/>
    </source>
</evidence>
<keyword evidence="3" id="KW-1185">Reference proteome</keyword>
<sequence>MKPEVTFFTYPTCTSCKKAKQLLDEKPVEVHERRFFKEKPTPEEVRWLAARLPGGVRDLLSTRSRRYKELGLAERELTDDELVELLAAEPGLWRRPVVVRGDQVVVGYDPASLEELLRVGE</sequence>
<dbReference type="SUPFAM" id="SSF52833">
    <property type="entry name" value="Thioredoxin-like"/>
    <property type="match status" value="1"/>
</dbReference>
<comment type="similarity">
    <text evidence="1">Belongs to the ArsC family.</text>
</comment>
<dbReference type="PANTHER" id="PTHR30041">
    <property type="entry name" value="ARSENATE REDUCTASE"/>
    <property type="match status" value="1"/>
</dbReference>
<evidence type="ECO:0000256" key="1">
    <source>
        <dbReference type="PROSITE-ProRule" id="PRU01282"/>
    </source>
</evidence>
<dbReference type="InterPro" id="IPR006504">
    <property type="entry name" value="Tscrpt_reg_Spx/MgsR"/>
</dbReference>
<dbReference type="HOGENOM" id="CLU_116644_1_1_9"/>
<dbReference type="NCBIfam" id="TIGR01617">
    <property type="entry name" value="arsC_related"/>
    <property type="match status" value="1"/>
</dbReference>
<dbReference type="KEGG" id="sth:STH627"/>
<dbReference type="Pfam" id="PF03960">
    <property type="entry name" value="ArsC"/>
    <property type="match status" value="1"/>
</dbReference>
<dbReference type="eggNOG" id="COG1393">
    <property type="taxonomic scope" value="Bacteria"/>
</dbReference>
<dbReference type="RefSeq" id="WP_011194760.1">
    <property type="nucleotide sequence ID" value="NC_006177.1"/>
</dbReference>
<dbReference type="PANTHER" id="PTHR30041:SF8">
    <property type="entry name" value="PROTEIN YFFB"/>
    <property type="match status" value="1"/>
</dbReference>
<organism evidence="2 3">
    <name type="scientific">Symbiobacterium thermophilum (strain DSM 24528 / JCM 14929 / IAM 14863 / T)</name>
    <dbReference type="NCBI Taxonomy" id="292459"/>
    <lineage>
        <taxon>Bacteria</taxon>
        <taxon>Bacillati</taxon>
        <taxon>Bacillota</taxon>
        <taxon>Clostridia</taxon>
        <taxon>Eubacteriales</taxon>
        <taxon>Symbiobacteriaceae</taxon>
        <taxon>Symbiobacterium</taxon>
    </lineage>
</organism>
<dbReference type="STRING" id="292459.STH627"/>
<dbReference type="AlphaFoldDB" id="Q67RT1"/>
<protein>
    <recommendedName>
        <fullName evidence="4">Arsenate reductase</fullName>
    </recommendedName>
</protein>
<evidence type="ECO:0008006" key="4">
    <source>
        <dbReference type="Google" id="ProtNLM"/>
    </source>
</evidence>
<dbReference type="CDD" id="cd02977">
    <property type="entry name" value="ArsC_family"/>
    <property type="match status" value="1"/>
</dbReference>
<dbReference type="InterPro" id="IPR006660">
    <property type="entry name" value="Arsenate_reductase-like"/>
</dbReference>
<name>Q67RT1_SYMTH</name>
<proteinExistence type="inferred from homology"/>
<reference evidence="2 3" key="1">
    <citation type="journal article" date="2004" name="Nucleic Acids Res.">
        <title>Genome sequence of Symbiobacterium thermophilum, an uncultivable bacterium that depends on microbial commensalism.</title>
        <authorList>
            <person name="Ueda K."/>
            <person name="Yamashita A."/>
            <person name="Ishikawa J."/>
            <person name="Shimada M."/>
            <person name="Watsuji T."/>
            <person name="Morimura K."/>
            <person name="Ikeda H."/>
            <person name="Hattori M."/>
            <person name="Beppu T."/>
        </authorList>
    </citation>
    <scope>NUCLEOTIDE SEQUENCE [LARGE SCALE GENOMIC DNA]</scope>
    <source>
        <strain evidence="3">T / IAM 14863</strain>
    </source>
</reference>
<accession>Q67RT1</accession>
<dbReference type="InterPro" id="IPR036249">
    <property type="entry name" value="Thioredoxin-like_sf"/>
</dbReference>
<dbReference type="OrthoDB" id="9794155at2"/>
<gene>
    <name evidence="2" type="ordered locus">STH627</name>
</gene>
<dbReference type="EMBL" id="AP006840">
    <property type="protein sequence ID" value="BAD39612.1"/>
    <property type="molecule type" value="Genomic_DNA"/>
</dbReference>
<evidence type="ECO:0000313" key="3">
    <source>
        <dbReference type="Proteomes" id="UP000000417"/>
    </source>
</evidence>
<dbReference type="Proteomes" id="UP000000417">
    <property type="component" value="Chromosome"/>
</dbReference>
<dbReference type="Gene3D" id="3.40.30.10">
    <property type="entry name" value="Glutaredoxin"/>
    <property type="match status" value="1"/>
</dbReference>